<keyword evidence="3 5" id="KW-0808">Transferase</keyword>
<evidence type="ECO:0000313" key="6">
    <source>
        <dbReference type="Proteomes" id="UP000290545"/>
    </source>
</evidence>
<dbReference type="RefSeq" id="WP_129005199.1">
    <property type="nucleotide sequence ID" value="NZ_SDHZ01000003.1"/>
</dbReference>
<dbReference type="OrthoDB" id="9771846at2"/>
<keyword evidence="6" id="KW-1185">Reference proteome</keyword>
<dbReference type="PANTHER" id="PTHR43179">
    <property type="entry name" value="RHAMNOSYLTRANSFERASE WBBL"/>
    <property type="match status" value="1"/>
</dbReference>
<accession>A0A4Q1D324</accession>
<dbReference type="InterPro" id="IPR001173">
    <property type="entry name" value="Glyco_trans_2-like"/>
</dbReference>
<organism evidence="5 6">
    <name type="scientific">Filimonas effusa</name>
    <dbReference type="NCBI Taxonomy" id="2508721"/>
    <lineage>
        <taxon>Bacteria</taxon>
        <taxon>Pseudomonadati</taxon>
        <taxon>Bacteroidota</taxon>
        <taxon>Chitinophagia</taxon>
        <taxon>Chitinophagales</taxon>
        <taxon>Chitinophagaceae</taxon>
        <taxon>Filimonas</taxon>
    </lineage>
</organism>
<evidence type="ECO:0000256" key="3">
    <source>
        <dbReference type="ARBA" id="ARBA00022679"/>
    </source>
</evidence>
<dbReference type="GO" id="GO:0016757">
    <property type="term" value="F:glycosyltransferase activity"/>
    <property type="evidence" value="ECO:0007669"/>
    <property type="project" value="UniProtKB-KW"/>
</dbReference>
<evidence type="ECO:0000259" key="4">
    <source>
        <dbReference type="Pfam" id="PF00535"/>
    </source>
</evidence>
<keyword evidence="2" id="KW-0328">Glycosyltransferase</keyword>
<protein>
    <submittedName>
        <fullName evidence="5">Glycosyltransferase family 2 protein</fullName>
    </submittedName>
</protein>
<comment type="caution">
    <text evidence="5">The sequence shown here is derived from an EMBL/GenBank/DDBJ whole genome shotgun (WGS) entry which is preliminary data.</text>
</comment>
<dbReference type="PANTHER" id="PTHR43179:SF12">
    <property type="entry name" value="GALACTOFURANOSYLTRANSFERASE GLFT2"/>
    <property type="match status" value="1"/>
</dbReference>
<proteinExistence type="inferred from homology"/>
<dbReference type="Proteomes" id="UP000290545">
    <property type="component" value="Unassembled WGS sequence"/>
</dbReference>
<sequence length="304" mass="34636">MRSVSIISVNFNHNYVTEALLASVFRTNSYPNIEIIVVDNASEVNPVPGWKEKYPGVKFIRSEKNLGFAGGNNLGVTEATGDYLFFVNNDTEFTEGLVATLVQTLDEHDEVGMVSPRIHYFQQPGLLQYAGFTEMNYYTGRNSCIGQFEQDNGQYDHVTGITGFCHGAAMMVRRAAIEKAGTMAEHFFLYYEEVDWGAHIRRAGYTAWVQMAALIYHKESISVGAGSALKEFFMNRNRILFIRRNAPAFKKMVFWIYFLSVVAPRNIIRYIKEGNAKFIGVLFRAIWWNFTNGTESRNLGYRIK</sequence>
<feature type="domain" description="Glycosyltransferase 2-like" evidence="4">
    <location>
        <begin position="5"/>
        <end position="178"/>
    </location>
</feature>
<name>A0A4Q1D324_9BACT</name>
<dbReference type="EMBL" id="SDHZ01000003">
    <property type="protein sequence ID" value="RXK81802.1"/>
    <property type="molecule type" value="Genomic_DNA"/>
</dbReference>
<dbReference type="AlphaFoldDB" id="A0A4Q1D324"/>
<evidence type="ECO:0000256" key="2">
    <source>
        <dbReference type="ARBA" id="ARBA00022676"/>
    </source>
</evidence>
<evidence type="ECO:0000313" key="5">
    <source>
        <dbReference type="EMBL" id="RXK81802.1"/>
    </source>
</evidence>
<dbReference type="Gene3D" id="3.90.550.10">
    <property type="entry name" value="Spore Coat Polysaccharide Biosynthesis Protein SpsA, Chain A"/>
    <property type="match status" value="1"/>
</dbReference>
<dbReference type="InterPro" id="IPR029044">
    <property type="entry name" value="Nucleotide-diphossugar_trans"/>
</dbReference>
<dbReference type="SUPFAM" id="SSF53448">
    <property type="entry name" value="Nucleotide-diphospho-sugar transferases"/>
    <property type="match status" value="1"/>
</dbReference>
<comment type="similarity">
    <text evidence="1">Belongs to the glycosyltransferase 2 family.</text>
</comment>
<reference evidence="5 6" key="1">
    <citation type="submission" date="2019-01" db="EMBL/GenBank/DDBJ databases">
        <title>Filimonas sp. strain TTM-71.</title>
        <authorList>
            <person name="Chen W.-M."/>
        </authorList>
    </citation>
    <scope>NUCLEOTIDE SEQUENCE [LARGE SCALE GENOMIC DNA]</scope>
    <source>
        <strain evidence="5 6">TTM-71</strain>
    </source>
</reference>
<gene>
    <name evidence="5" type="ORF">ESB13_18595</name>
</gene>
<dbReference type="CDD" id="cd04186">
    <property type="entry name" value="GT_2_like_c"/>
    <property type="match status" value="1"/>
</dbReference>
<evidence type="ECO:0000256" key="1">
    <source>
        <dbReference type="ARBA" id="ARBA00006739"/>
    </source>
</evidence>
<dbReference type="Pfam" id="PF00535">
    <property type="entry name" value="Glycos_transf_2"/>
    <property type="match status" value="1"/>
</dbReference>